<dbReference type="GO" id="GO:0030246">
    <property type="term" value="F:carbohydrate binding"/>
    <property type="evidence" value="ECO:0007669"/>
    <property type="project" value="UniProtKB-KW"/>
</dbReference>
<sequence>MPCKIEKKTQIELNLAKCLNTSVYEPVPIDSQFIYSLGSPILQTVVCYGSKLHLKCPSLNHKLHIHSAYFGIQKNTKNYCWSNPNGLVCYRNLTYHYIRNLCQNKFSCDLIVTDTYFGNPCPIQNLYHNQLLIQYQCFDDQSINLIKKCDTNTSTSDICPPLNNSNHYQQQWCEPSKAIIKCPKGTLIKIICAYYGIDNKHKCTHSEYKGCPTKCYAENTISTIQNMCNQRSICFLEGENSFELGSGLTNACQGFQNILLIQWECVSNEQTTLQPHTTLTTLPTCSTRPFINASCDSTHSPYVPQPLTNSTLTHFSYPIYQQIVCQGSTLVLVCPSDLVIHIYSAYFGIQEPTRSTFCTNSEVKEMPAMMYSIESFNTVFLNCQSKNFCQLKASVNSLGGADLNREIGKQLVVQYQCVDPYVLENQISKCGLDLEVDEICPKIESYGQVAHEDVWCDEDQLNITCELGKKIEILCAFYGIHPSISKCDIANLPFRPVCYFNSSFSKLKDLCDSKEVCSVDVINSALLNHDPCNGLKKAIFVQWKCY</sequence>
<dbReference type="Gene3D" id="2.60.120.740">
    <property type="match status" value="4"/>
</dbReference>
<name>A0A3M7SZL2_BRAPC</name>
<protein>
    <submittedName>
        <fullName evidence="2">Rhamnose-binding lectin-like</fullName>
    </submittedName>
</protein>
<comment type="caution">
    <text evidence="2">The sequence shown here is derived from an EMBL/GenBank/DDBJ whole genome shotgun (WGS) entry which is preliminary data.</text>
</comment>
<gene>
    <name evidence="2" type="ORF">BpHYR1_034612</name>
</gene>
<dbReference type="Pfam" id="PF02140">
    <property type="entry name" value="SUEL_Lectin"/>
    <property type="match status" value="3"/>
</dbReference>
<organism evidence="2 3">
    <name type="scientific">Brachionus plicatilis</name>
    <name type="common">Marine rotifer</name>
    <name type="synonym">Brachionus muelleri</name>
    <dbReference type="NCBI Taxonomy" id="10195"/>
    <lineage>
        <taxon>Eukaryota</taxon>
        <taxon>Metazoa</taxon>
        <taxon>Spiralia</taxon>
        <taxon>Gnathifera</taxon>
        <taxon>Rotifera</taxon>
        <taxon>Eurotatoria</taxon>
        <taxon>Monogononta</taxon>
        <taxon>Pseudotrocha</taxon>
        <taxon>Ploima</taxon>
        <taxon>Brachionidae</taxon>
        <taxon>Brachionus</taxon>
    </lineage>
</organism>
<evidence type="ECO:0000259" key="1">
    <source>
        <dbReference type="PROSITE" id="PS50228"/>
    </source>
</evidence>
<evidence type="ECO:0000313" key="3">
    <source>
        <dbReference type="Proteomes" id="UP000276133"/>
    </source>
</evidence>
<accession>A0A3M7SZL2</accession>
<evidence type="ECO:0000313" key="2">
    <source>
        <dbReference type="EMBL" id="RNA41243.1"/>
    </source>
</evidence>
<reference evidence="2 3" key="1">
    <citation type="journal article" date="2018" name="Sci. Rep.">
        <title>Genomic signatures of local adaptation to the degree of environmental predictability in rotifers.</title>
        <authorList>
            <person name="Franch-Gras L."/>
            <person name="Hahn C."/>
            <person name="Garcia-Roger E.M."/>
            <person name="Carmona M.J."/>
            <person name="Serra M."/>
            <person name="Gomez A."/>
        </authorList>
    </citation>
    <scope>NUCLEOTIDE SEQUENCE [LARGE SCALE GENOMIC DNA]</scope>
    <source>
        <strain evidence="2">HYR1</strain>
    </source>
</reference>
<dbReference type="PANTHER" id="PTHR46780">
    <property type="entry name" value="PROTEIN EVA-1"/>
    <property type="match status" value="1"/>
</dbReference>
<feature type="domain" description="SUEL-type lectin" evidence="1">
    <location>
        <begin position="172"/>
        <end position="266"/>
    </location>
</feature>
<proteinExistence type="predicted"/>
<feature type="domain" description="SUEL-type lectin" evidence="1">
    <location>
        <begin position="455"/>
        <end position="546"/>
    </location>
</feature>
<dbReference type="EMBL" id="REGN01000529">
    <property type="protein sequence ID" value="RNA41243.1"/>
    <property type="molecule type" value="Genomic_DNA"/>
</dbReference>
<dbReference type="InterPro" id="IPR000922">
    <property type="entry name" value="Lectin_gal-bd_dom"/>
</dbReference>
<feature type="domain" description="SUEL-type lectin" evidence="1">
    <location>
        <begin position="324"/>
        <end position="418"/>
    </location>
</feature>
<dbReference type="OrthoDB" id="1100386at2759"/>
<keyword evidence="3" id="KW-1185">Reference proteome</keyword>
<dbReference type="InterPro" id="IPR043159">
    <property type="entry name" value="Lectin_gal-bd_sf"/>
</dbReference>
<dbReference type="STRING" id="10195.A0A3M7SZL2"/>
<dbReference type="Proteomes" id="UP000276133">
    <property type="component" value="Unassembled WGS sequence"/>
</dbReference>
<keyword evidence="2" id="KW-0430">Lectin</keyword>
<dbReference type="CDD" id="cd22823">
    <property type="entry name" value="Gal_Rha_Lectin"/>
    <property type="match status" value="4"/>
</dbReference>
<feature type="domain" description="SUEL-type lectin" evidence="1">
    <location>
        <begin position="46"/>
        <end position="122"/>
    </location>
</feature>
<dbReference type="PROSITE" id="PS50228">
    <property type="entry name" value="SUEL_LECTIN"/>
    <property type="match status" value="4"/>
</dbReference>
<dbReference type="AlphaFoldDB" id="A0A3M7SZL2"/>